<protein>
    <submittedName>
        <fullName evidence="2">Phosphatidylserine/phosphatidylglycerophosphate/cardiolipin synthase</fullName>
    </submittedName>
</protein>
<proteinExistence type="predicted"/>
<dbReference type="GO" id="GO:0032049">
    <property type="term" value="P:cardiolipin biosynthetic process"/>
    <property type="evidence" value="ECO:0007669"/>
    <property type="project" value="UniProtKB-ARBA"/>
</dbReference>
<dbReference type="SUPFAM" id="SSF56024">
    <property type="entry name" value="Phospholipase D/nuclease"/>
    <property type="match status" value="2"/>
</dbReference>
<dbReference type="SMART" id="SM00155">
    <property type="entry name" value="PLDc"/>
    <property type="match status" value="2"/>
</dbReference>
<evidence type="ECO:0000259" key="1">
    <source>
        <dbReference type="PROSITE" id="PS50035"/>
    </source>
</evidence>
<feature type="domain" description="PLD phosphodiesterase" evidence="1">
    <location>
        <begin position="414"/>
        <end position="441"/>
    </location>
</feature>
<dbReference type="Gene3D" id="3.30.870.10">
    <property type="entry name" value="Endonuclease Chain A"/>
    <property type="match status" value="2"/>
</dbReference>
<feature type="domain" description="PLD phosphodiesterase" evidence="1">
    <location>
        <begin position="174"/>
        <end position="201"/>
    </location>
</feature>
<dbReference type="CDD" id="cd09111">
    <property type="entry name" value="PLDc_ymdC_like_1"/>
    <property type="match status" value="1"/>
</dbReference>
<organism evidence="2 3">
    <name type="scientific">Janthinobacterium lividum</name>
    <dbReference type="NCBI Taxonomy" id="29581"/>
    <lineage>
        <taxon>Bacteria</taxon>
        <taxon>Pseudomonadati</taxon>
        <taxon>Pseudomonadota</taxon>
        <taxon>Betaproteobacteria</taxon>
        <taxon>Burkholderiales</taxon>
        <taxon>Oxalobacteraceae</taxon>
        <taxon>Janthinobacterium</taxon>
    </lineage>
</organism>
<dbReference type="CDD" id="cd09113">
    <property type="entry name" value="PLDc_ymdC_like_2"/>
    <property type="match status" value="1"/>
</dbReference>
<dbReference type="RefSeq" id="WP_072454783.1">
    <property type="nucleotide sequence ID" value="NZ_FPKH01000003.1"/>
</dbReference>
<dbReference type="PANTHER" id="PTHR21248:SF12">
    <property type="entry name" value="CARDIOLIPIN SYNTHASE C"/>
    <property type="match status" value="1"/>
</dbReference>
<sequence>MPVPALPSRSASPRLLPLLPLLLSAVLAGCASLPSLESRIPSSVIADTKHTQLATAIAPMVAQHPGVSGIYPLVDGRDAFAARALLAAAAQRSLDVQYYIWHKDITGTLLFDALRQAAERGVRVRLLLDDNNTAGLDQTLTMLGKQTNIEIRLFNPFLPRAPRALAFATDFSRLNRRMHNKSFTADNQATIVGGRNVGDEYFGAAGDVLFADLDVLAIGPVVDEVSHDFDRYWNSASAYPARLLLTSPVEGDAATIAAEADRIDDTKAAEEYVQALRTSPFVKQMMERTLPFEWARTRMVSDDPAKVLDKARPGTGVAENLQNLLGVPKKEVDLVSPYFVPGKSGTQAFADLAKKGVGVRILTNALEATDVAAVHAGYAKWRKPLLEAGVLLYESRRSWEAGDAREQPGRFGSSASSLHAKTFAVDDQRIFVGSFNFDPRSIELNTEMGLVIDSPALASQLGLAMRTTIPQRAYQVLLGDDGALYWLARDASGATTRYDTEPGTSVWKRMGVAILSVLPIDWLL</sequence>
<gene>
    <name evidence="2" type="ORF">SAMN03097694_3488</name>
</gene>
<evidence type="ECO:0000313" key="3">
    <source>
        <dbReference type="Proteomes" id="UP000182489"/>
    </source>
</evidence>
<comment type="caution">
    <text evidence="2">The sequence shown here is derived from an EMBL/GenBank/DDBJ whole genome shotgun (WGS) entry which is preliminary data.</text>
</comment>
<dbReference type="GO" id="GO:0030572">
    <property type="term" value="F:phosphatidyltransferase activity"/>
    <property type="evidence" value="ECO:0007669"/>
    <property type="project" value="UniProtKB-ARBA"/>
</dbReference>
<dbReference type="Proteomes" id="UP000182489">
    <property type="component" value="Unassembled WGS sequence"/>
</dbReference>
<name>A0AB38CAJ6_9BURK</name>
<reference evidence="2 3" key="1">
    <citation type="submission" date="2016-11" db="EMBL/GenBank/DDBJ databases">
        <authorList>
            <person name="Varghese N."/>
            <person name="Submissions S."/>
        </authorList>
    </citation>
    <scope>NUCLEOTIDE SEQUENCE [LARGE SCALE GENOMIC DNA]</scope>
    <source>
        <strain evidence="2 3">NFR18</strain>
    </source>
</reference>
<dbReference type="Pfam" id="PF13091">
    <property type="entry name" value="PLDc_2"/>
    <property type="match status" value="2"/>
</dbReference>
<dbReference type="PANTHER" id="PTHR21248">
    <property type="entry name" value="CARDIOLIPIN SYNTHASE"/>
    <property type="match status" value="1"/>
</dbReference>
<dbReference type="EMBL" id="FPKH01000003">
    <property type="protein sequence ID" value="SFX83599.1"/>
    <property type="molecule type" value="Genomic_DNA"/>
</dbReference>
<dbReference type="PROSITE" id="PS50035">
    <property type="entry name" value="PLD"/>
    <property type="match status" value="2"/>
</dbReference>
<dbReference type="AlphaFoldDB" id="A0AB38CAJ6"/>
<accession>A0AB38CAJ6</accession>
<dbReference type="InterPro" id="IPR001736">
    <property type="entry name" value="PLipase_D/transphosphatidylase"/>
</dbReference>
<evidence type="ECO:0000313" key="2">
    <source>
        <dbReference type="EMBL" id="SFX83599.1"/>
    </source>
</evidence>
<dbReference type="InterPro" id="IPR025202">
    <property type="entry name" value="PLD-like_dom"/>
</dbReference>